<dbReference type="SUPFAM" id="SSF55753">
    <property type="entry name" value="Actin depolymerizing proteins"/>
    <property type="match status" value="2"/>
</dbReference>
<evidence type="ECO:0000256" key="1">
    <source>
        <dbReference type="SAM" id="MobiDB-lite"/>
    </source>
</evidence>
<gene>
    <name evidence="2" type="ORF">H4R18_002588</name>
</gene>
<reference evidence="2" key="1">
    <citation type="submission" date="2022-07" db="EMBL/GenBank/DDBJ databases">
        <title>Phylogenomic reconstructions and comparative analyses of Kickxellomycotina fungi.</title>
        <authorList>
            <person name="Reynolds N.K."/>
            <person name="Stajich J.E."/>
            <person name="Barry K."/>
            <person name="Grigoriev I.V."/>
            <person name="Crous P."/>
            <person name="Smith M.E."/>
        </authorList>
    </citation>
    <scope>NUCLEOTIDE SEQUENCE</scope>
    <source>
        <strain evidence="2">NBRC 105414</strain>
    </source>
</reference>
<feature type="region of interest" description="Disordered" evidence="1">
    <location>
        <begin position="116"/>
        <end position="140"/>
    </location>
</feature>
<keyword evidence="3" id="KW-1185">Reference proteome</keyword>
<dbReference type="OrthoDB" id="6375767at2759"/>
<dbReference type="Proteomes" id="UP001140217">
    <property type="component" value="Unassembled WGS sequence"/>
</dbReference>
<comment type="caution">
    <text evidence="2">The sequence shown here is derived from an EMBL/GenBank/DDBJ whole genome shotgun (WGS) entry which is preliminary data.</text>
</comment>
<name>A0A9W8HHW6_9FUNG</name>
<feature type="compositionally biased region" description="Pro residues" evidence="1">
    <location>
        <begin position="186"/>
        <end position="202"/>
    </location>
</feature>
<protein>
    <recommendedName>
        <fullName evidence="4">Gelsolin-like domain-containing protein</fullName>
    </recommendedName>
</protein>
<feature type="compositionally biased region" description="Low complexity" evidence="1">
    <location>
        <begin position="119"/>
        <end position="135"/>
    </location>
</feature>
<feature type="compositionally biased region" description="Basic residues" evidence="1">
    <location>
        <begin position="43"/>
        <end position="52"/>
    </location>
</feature>
<feature type="compositionally biased region" description="Low complexity" evidence="1">
    <location>
        <begin position="255"/>
        <end position="273"/>
    </location>
</feature>
<feature type="compositionally biased region" description="Basic residues" evidence="1">
    <location>
        <begin position="205"/>
        <end position="215"/>
    </location>
</feature>
<dbReference type="InterPro" id="IPR029006">
    <property type="entry name" value="ADF-H/Gelsolin-like_dom_sf"/>
</dbReference>
<feature type="compositionally biased region" description="Pro residues" evidence="1">
    <location>
        <begin position="617"/>
        <end position="626"/>
    </location>
</feature>
<feature type="compositionally biased region" description="Low complexity" evidence="1">
    <location>
        <begin position="7"/>
        <end position="18"/>
    </location>
</feature>
<feature type="region of interest" description="Disordered" evidence="1">
    <location>
        <begin position="609"/>
        <end position="632"/>
    </location>
</feature>
<feature type="compositionally biased region" description="Low complexity" evidence="1">
    <location>
        <begin position="174"/>
        <end position="185"/>
    </location>
</feature>
<organism evidence="2 3">
    <name type="scientific">Coemansia javaensis</name>
    <dbReference type="NCBI Taxonomy" id="2761396"/>
    <lineage>
        <taxon>Eukaryota</taxon>
        <taxon>Fungi</taxon>
        <taxon>Fungi incertae sedis</taxon>
        <taxon>Zoopagomycota</taxon>
        <taxon>Kickxellomycotina</taxon>
        <taxon>Kickxellomycetes</taxon>
        <taxon>Kickxellales</taxon>
        <taxon>Kickxellaceae</taxon>
        <taxon>Coemansia</taxon>
    </lineage>
</organism>
<evidence type="ECO:0000313" key="2">
    <source>
        <dbReference type="EMBL" id="KAJ2781882.1"/>
    </source>
</evidence>
<dbReference type="InterPro" id="IPR051412">
    <property type="entry name" value="Formin_Homology_Diaphanous_sf"/>
</dbReference>
<evidence type="ECO:0000313" key="3">
    <source>
        <dbReference type="Proteomes" id="UP001140217"/>
    </source>
</evidence>
<proteinExistence type="predicted"/>
<dbReference type="Gene3D" id="3.40.20.10">
    <property type="entry name" value="Severin"/>
    <property type="match status" value="2"/>
</dbReference>
<dbReference type="GO" id="GO:0005884">
    <property type="term" value="C:actin filament"/>
    <property type="evidence" value="ECO:0007669"/>
    <property type="project" value="TreeGrafter"/>
</dbReference>
<accession>A0A9W8HHW6</accession>
<dbReference type="AlphaFoldDB" id="A0A9W8HHW6"/>
<evidence type="ECO:0008006" key="4">
    <source>
        <dbReference type="Google" id="ProtNLM"/>
    </source>
</evidence>
<dbReference type="PANTHER" id="PTHR45691:SF6">
    <property type="entry name" value="PROTEIN DIAPHANOUS"/>
    <property type="match status" value="1"/>
</dbReference>
<feature type="region of interest" description="Disordered" evidence="1">
    <location>
        <begin position="170"/>
        <end position="283"/>
    </location>
</feature>
<dbReference type="GO" id="GO:0030041">
    <property type="term" value="P:actin filament polymerization"/>
    <property type="evidence" value="ECO:0007669"/>
    <property type="project" value="TreeGrafter"/>
</dbReference>
<feature type="region of interest" description="Disordered" evidence="1">
    <location>
        <begin position="1"/>
        <end position="92"/>
    </location>
</feature>
<dbReference type="EMBL" id="JANBUL010000089">
    <property type="protein sequence ID" value="KAJ2781882.1"/>
    <property type="molecule type" value="Genomic_DNA"/>
</dbReference>
<sequence length="632" mass="66770">MDNDTSAPAWPGPDAAPATQCLPGGLIAPFHAKRDPPSLGVRQRNRARRRSPLCHDMLDLMLGTTPASSRENLRSDPARPPPPLGEKVKSRRMSPFALDCSRPCMCKVTLFLNTEKWPSDSGSGSDSESDASIAGTPDDGFDGQCDVPSLAAAGSTAVCSRAASLRSKCGSEASSSSSSSSSTQTKPPPPPPPTPPTPPTPPRWWQRRSLRRPRSRAPEKEAPGPPLAPVLEKLRRTLSLGKQRAAKPAPRPAEPRAAVPGLGPGAARSSSCGSCGGRRSEDSGVCDDDVFDVRWTMLMCKGAANLHVVSVPVGVSSLGHRDTFVLYPCLYHSPPPAAAAGPLLLPAASGELPPEPGHSGGGAEAHAEALLAHEYVRQRSARSLEPCAIYVWLGARASPIKRDAISRLAAEIRDTELLGRASVVTLDGSEPAAGDAHHRFFAQLHAAEHGGRMPLPREISATMRRTLPAASGMGSDMDFERALQRRKVLYGFWEAVPPASIVAADAYVNAAALAKVPAGGAVVLDAWSDVFVWWRDEPGNPAVRRCALNFANMLISDVCIPARPDPVPVWREVHGSEHVVFKTKFADWPFVFAPPAPAVRPARRAAARPAAPSVAAAPPPPPPVAAPPVVVA</sequence>
<dbReference type="PANTHER" id="PTHR45691">
    <property type="entry name" value="PROTEIN DIAPHANOUS"/>
    <property type="match status" value="1"/>
</dbReference>